<dbReference type="EMBL" id="JAOQJV010000014">
    <property type="protein sequence ID" value="MCU6700583.1"/>
    <property type="molecule type" value="Genomic_DNA"/>
</dbReference>
<accession>A0ABT2S7T3</accession>
<dbReference type="Pfam" id="PF13407">
    <property type="entry name" value="Peripla_BP_4"/>
    <property type="match status" value="1"/>
</dbReference>
<organism evidence="5 6">
    <name type="scientific">Dorea ammoniilytica</name>
    <dbReference type="NCBI Taxonomy" id="2981788"/>
    <lineage>
        <taxon>Bacteria</taxon>
        <taxon>Bacillati</taxon>
        <taxon>Bacillota</taxon>
        <taxon>Clostridia</taxon>
        <taxon>Lachnospirales</taxon>
        <taxon>Lachnospiraceae</taxon>
        <taxon>Dorea</taxon>
    </lineage>
</organism>
<dbReference type="Proteomes" id="UP001207605">
    <property type="component" value="Unassembled WGS sequence"/>
</dbReference>
<evidence type="ECO:0000313" key="6">
    <source>
        <dbReference type="Proteomes" id="UP001207605"/>
    </source>
</evidence>
<keyword evidence="2" id="KW-0238">DNA-binding</keyword>
<dbReference type="PANTHER" id="PTHR30146:SF109">
    <property type="entry name" value="HTH-TYPE TRANSCRIPTIONAL REGULATOR GALS"/>
    <property type="match status" value="1"/>
</dbReference>
<dbReference type="InterPro" id="IPR025997">
    <property type="entry name" value="SBP_2_dom"/>
</dbReference>
<gene>
    <name evidence="5" type="ORF">OCV65_10125</name>
</gene>
<keyword evidence="6" id="KW-1185">Reference proteome</keyword>
<evidence type="ECO:0000256" key="3">
    <source>
        <dbReference type="ARBA" id="ARBA00023163"/>
    </source>
</evidence>
<dbReference type="InterPro" id="IPR028082">
    <property type="entry name" value="Peripla_BP_I"/>
</dbReference>
<feature type="domain" description="Periplasmic binding protein" evidence="4">
    <location>
        <begin position="36"/>
        <end position="283"/>
    </location>
</feature>
<keyword evidence="1" id="KW-0805">Transcription regulation</keyword>
<evidence type="ECO:0000313" key="5">
    <source>
        <dbReference type="EMBL" id="MCU6700583.1"/>
    </source>
</evidence>
<evidence type="ECO:0000256" key="2">
    <source>
        <dbReference type="ARBA" id="ARBA00023125"/>
    </source>
</evidence>
<evidence type="ECO:0000256" key="1">
    <source>
        <dbReference type="ARBA" id="ARBA00023015"/>
    </source>
</evidence>
<dbReference type="RefSeq" id="WP_262581918.1">
    <property type="nucleotide sequence ID" value="NZ_JAOQJV010000014.1"/>
</dbReference>
<dbReference type="Gene3D" id="3.40.50.2300">
    <property type="match status" value="2"/>
</dbReference>
<sequence length="318" mass="36051">MKKSKFRFMATEVLLLVLTLFFVYKIFNQNIEEPRVAIILPESGDQRWDALLEGMKQSASLNKIHLIICNTDEIEDADAEREAIREQLDNQVDAFIICPSPGSETKEMLENECADIPILLITEDIYDEEQKASGLPVIKPDYYEIGQTLAARLQEDGQRRIGVVGGWRKSDISDNGVRGLNDALEGTDCEVVWYYYNQKEKKASEMVSVKEKVDALVVLDPDALVELGEQAENGTYYGAKIYGIGSSVKSIALLDYGYITDIVLLDGYEIGYKSIEEIAEKLNHRFYQLESCNTGVRELDGEELFSNDDMERLLYSYE</sequence>
<protein>
    <submittedName>
        <fullName evidence="5">Substrate-binding domain-containing protein</fullName>
    </submittedName>
</protein>
<name>A0ABT2S7T3_9FIRM</name>
<dbReference type="SUPFAM" id="SSF53822">
    <property type="entry name" value="Periplasmic binding protein-like I"/>
    <property type="match status" value="1"/>
</dbReference>
<evidence type="ECO:0000259" key="4">
    <source>
        <dbReference type="Pfam" id="PF13407"/>
    </source>
</evidence>
<dbReference type="PANTHER" id="PTHR30146">
    <property type="entry name" value="LACI-RELATED TRANSCRIPTIONAL REPRESSOR"/>
    <property type="match status" value="1"/>
</dbReference>
<proteinExistence type="predicted"/>
<keyword evidence="3" id="KW-0804">Transcription</keyword>
<reference evidence="5 6" key="1">
    <citation type="journal article" date="2021" name="ISME Commun">
        <title>Automated analysis of genomic sequences facilitates high-throughput and comprehensive description of bacteria.</title>
        <authorList>
            <person name="Hitch T.C.A."/>
        </authorList>
    </citation>
    <scope>NUCLEOTIDE SEQUENCE [LARGE SCALE GENOMIC DNA]</scope>
    <source>
        <strain evidence="5 6">Sanger_02</strain>
    </source>
</reference>
<comment type="caution">
    <text evidence="5">The sequence shown here is derived from an EMBL/GenBank/DDBJ whole genome shotgun (WGS) entry which is preliminary data.</text>
</comment>